<dbReference type="eggNOG" id="COG3514">
    <property type="taxonomic scope" value="Bacteria"/>
</dbReference>
<dbReference type="InterPro" id="IPR025528">
    <property type="entry name" value="BrnA_antitoxin"/>
</dbReference>
<keyword evidence="2" id="KW-1185">Reference proteome</keyword>
<dbReference type="KEGG" id="oar:OA238_c33820"/>
<dbReference type="RefSeq" id="WP_015496373.1">
    <property type="nucleotide sequence ID" value="NC_020908.1"/>
</dbReference>
<dbReference type="Pfam" id="PF14384">
    <property type="entry name" value="BrnA_antitoxin"/>
    <property type="match status" value="1"/>
</dbReference>
<gene>
    <name evidence="1" type="ORF">OA238_c33820</name>
</gene>
<evidence type="ECO:0008006" key="3">
    <source>
        <dbReference type="Google" id="ProtNLM"/>
    </source>
</evidence>
<sequence length="99" mass="11571">MRKIEPKTMTKTERLHWGYGVDAIKKMEYELMGYLHEYKALPPAWDEIWEDDDRRDPKRTRVTIRLDADVVKFFKGLGTGIRHGSTACCAPICISGWRN</sequence>
<reference evidence="1 2" key="1">
    <citation type="journal article" date="2013" name="PLoS ONE">
        <title>Poles Apart: Arctic and Antarctic Octadecabacter strains Share High Genome Plasticity and a New Type of Xanthorhodopsin.</title>
        <authorList>
            <person name="Vollmers J."/>
            <person name="Voget S."/>
            <person name="Dietrich S."/>
            <person name="Gollnow K."/>
            <person name="Smits M."/>
            <person name="Meyer K."/>
            <person name="Brinkhoff T."/>
            <person name="Simon M."/>
            <person name="Daniel R."/>
        </authorList>
    </citation>
    <scope>NUCLEOTIDE SEQUENCE [LARGE SCALE GENOMIC DNA]</scope>
    <source>
        <strain evidence="1 2">238</strain>
    </source>
</reference>
<name>M9RSB7_9RHOB</name>
<organism evidence="1 2">
    <name type="scientific">Octadecabacter arcticus 238</name>
    <dbReference type="NCBI Taxonomy" id="391616"/>
    <lineage>
        <taxon>Bacteria</taxon>
        <taxon>Pseudomonadati</taxon>
        <taxon>Pseudomonadota</taxon>
        <taxon>Alphaproteobacteria</taxon>
        <taxon>Rhodobacterales</taxon>
        <taxon>Roseobacteraceae</taxon>
        <taxon>Octadecabacter</taxon>
    </lineage>
</organism>
<dbReference type="AlphaFoldDB" id="M9RSB7"/>
<dbReference type="EMBL" id="CP003742">
    <property type="protein sequence ID" value="AGI73361.1"/>
    <property type="molecule type" value="Genomic_DNA"/>
</dbReference>
<evidence type="ECO:0000313" key="2">
    <source>
        <dbReference type="Proteomes" id="UP000004688"/>
    </source>
</evidence>
<accession>M9RSB7</accession>
<dbReference type="HOGENOM" id="CLU_2317487_0_0_5"/>
<evidence type="ECO:0000313" key="1">
    <source>
        <dbReference type="EMBL" id="AGI73361.1"/>
    </source>
</evidence>
<dbReference type="Proteomes" id="UP000004688">
    <property type="component" value="Chromosome"/>
</dbReference>
<protein>
    <recommendedName>
        <fullName evidence="3">BrnA antitoxin of type II toxin-antitoxin system</fullName>
    </recommendedName>
</protein>
<proteinExistence type="predicted"/>